<dbReference type="RefSeq" id="WP_064463600.1">
    <property type="nucleotide sequence ID" value="NZ_CP017080.1"/>
</dbReference>
<evidence type="ECO:0000256" key="4">
    <source>
        <dbReference type="ARBA" id="ARBA00022692"/>
    </source>
</evidence>
<dbReference type="OrthoDB" id="2854392at2"/>
<name>A0A1B3XRI9_9BACI</name>
<proteinExistence type="inferred from homology"/>
<dbReference type="Proteomes" id="UP000077926">
    <property type="component" value="Chromosome"/>
</dbReference>
<feature type="domain" description="Polysaccharide chain length determinant N-terminal" evidence="9">
    <location>
        <begin position="7"/>
        <end position="90"/>
    </location>
</feature>
<evidence type="ECO:0000256" key="8">
    <source>
        <dbReference type="SAM" id="Phobius"/>
    </source>
</evidence>
<evidence type="ECO:0000256" key="5">
    <source>
        <dbReference type="ARBA" id="ARBA00022989"/>
    </source>
</evidence>
<accession>A0A1B3XRI9</accession>
<keyword evidence="3" id="KW-1003">Cell membrane</keyword>
<evidence type="ECO:0000256" key="3">
    <source>
        <dbReference type="ARBA" id="ARBA00022475"/>
    </source>
</evidence>
<organism evidence="10 11">
    <name type="scientific">Peribacillus muralis</name>
    <dbReference type="NCBI Taxonomy" id="264697"/>
    <lineage>
        <taxon>Bacteria</taxon>
        <taxon>Bacillati</taxon>
        <taxon>Bacillota</taxon>
        <taxon>Bacilli</taxon>
        <taxon>Bacillales</taxon>
        <taxon>Bacillaceae</taxon>
        <taxon>Peribacillus</taxon>
    </lineage>
</organism>
<feature type="transmembrane region" description="Helical" evidence="8">
    <location>
        <begin position="20"/>
        <end position="40"/>
    </location>
</feature>
<reference evidence="10 11" key="1">
    <citation type="submission" date="2016-08" db="EMBL/GenBank/DDBJ databases">
        <title>Complete genome sequence of Bacillus muralis G25-68, a strain with toxicity to nematodes.</title>
        <authorList>
            <person name="Zheng Z."/>
        </authorList>
    </citation>
    <scope>NUCLEOTIDE SEQUENCE [LARGE SCALE GENOMIC DNA]</scope>
    <source>
        <strain evidence="10 11">G25-68</strain>
    </source>
</reference>
<dbReference type="KEGG" id="bmur:ABE28_015895"/>
<protein>
    <submittedName>
        <fullName evidence="10">Capsule biosynthesis protein CapK</fullName>
    </submittedName>
</protein>
<feature type="transmembrane region" description="Helical" evidence="8">
    <location>
        <begin position="174"/>
        <end position="193"/>
    </location>
</feature>
<keyword evidence="6 8" id="KW-0472">Membrane</keyword>
<dbReference type="PANTHER" id="PTHR32309">
    <property type="entry name" value="TYROSINE-PROTEIN KINASE"/>
    <property type="match status" value="1"/>
</dbReference>
<evidence type="ECO:0000313" key="10">
    <source>
        <dbReference type="EMBL" id="AOH55845.1"/>
    </source>
</evidence>
<dbReference type="Pfam" id="PF02706">
    <property type="entry name" value="Wzz"/>
    <property type="match status" value="1"/>
</dbReference>
<dbReference type="STRING" id="264697.ABE28_015895"/>
<keyword evidence="11" id="KW-1185">Reference proteome</keyword>
<evidence type="ECO:0000256" key="6">
    <source>
        <dbReference type="ARBA" id="ARBA00023136"/>
    </source>
</evidence>
<evidence type="ECO:0000259" key="9">
    <source>
        <dbReference type="Pfam" id="PF02706"/>
    </source>
</evidence>
<keyword evidence="5 8" id="KW-1133">Transmembrane helix</keyword>
<evidence type="ECO:0000313" key="11">
    <source>
        <dbReference type="Proteomes" id="UP000077926"/>
    </source>
</evidence>
<comment type="subcellular location">
    <subcellularLocation>
        <location evidence="1">Cell membrane</location>
        <topology evidence="1">Multi-pass membrane protein</topology>
    </subcellularLocation>
</comment>
<evidence type="ECO:0000256" key="2">
    <source>
        <dbReference type="ARBA" id="ARBA00006683"/>
    </source>
</evidence>
<evidence type="ECO:0000256" key="7">
    <source>
        <dbReference type="SAM" id="MobiDB-lite"/>
    </source>
</evidence>
<dbReference type="GO" id="GO:0004713">
    <property type="term" value="F:protein tyrosine kinase activity"/>
    <property type="evidence" value="ECO:0007669"/>
    <property type="project" value="TreeGrafter"/>
</dbReference>
<dbReference type="InterPro" id="IPR003856">
    <property type="entry name" value="LPS_length_determ_N"/>
</dbReference>
<evidence type="ECO:0000256" key="1">
    <source>
        <dbReference type="ARBA" id="ARBA00004651"/>
    </source>
</evidence>
<keyword evidence="4 8" id="KW-0812">Transmembrane</keyword>
<dbReference type="PANTHER" id="PTHR32309:SF13">
    <property type="entry name" value="FERRIC ENTEROBACTIN TRANSPORT PROTEIN FEPE"/>
    <property type="match status" value="1"/>
</dbReference>
<dbReference type="InterPro" id="IPR050445">
    <property type="entry name" value="Bact_polysacc_biosynth/exp"/>
</dbReference>
<sequence>MNEKVKIKDFIRILKKRLLIIILTALCITGFIIFSSLYIMKPTYQYSTQVLAGSLSMNEKEASINKVQENRQLALSYMDIIKSPQIMIGVKEALNLKTSSYDLLKQVSITNRDNSQIITIAVKDSNPESAKVIAQTVATQSISTFKDITSVKQISILNENETGQAELLFPKPKFIIAISIVIGFFAGIGLALLREHFDDSTYTDRELERLGIPILGRLHVNDKRANRKRKTSYKNLPSTKRGEFSEY</sequence>
<dbReference type="AlphaFoldDB" id="A0A1B3XRI9"/>
<comment type="similarity">
    <text evidence="2">Belongs to the CpsC/CapA family.</text>
</comment>
<gene>
    <name evidence="10" type="ORF">ABE28_015895</name>
</gene>
<dbReference type="GO" id="GO:0005886">
    <property type="term" value="C:plasma membrane"/>
    <property type="evidence" value="ECO:0007669"/>
    <property type="project" value="UniProtKB-SubCell"/>
</dbReference>
<feature type="region of interest" description="Disordered" evidence="7">
    <location>
        <begin position="226"/>
        <end position="247"/>
    </location>
</feature>
<dbReference type="EMBL" id="CP017080">
    <property type="protein sequence ID" value="AOH55845.1"/>
    <property type="molecule type" value="Genomic_DNA"/>
</dbReference>